<dbReference type="EMBL" id="AMRA01000029">
    <property type="protein sequence ID" value="EKF24773.1"/>
    <property type="molecule type" value="Genomic_DNA"/>
</dbReference>
<sequence length="71" mass="8497">MNTEAAQQDSQNPGYDLGLLRGTGVRRVLLGVRRLRTRLTTIRRLRTRLTTIRRLWTRLTTVRRVLYHEMY</sequence>
<dbReference type="PATRIC" id="fig|1122247.3.peg.1167"/>
<organism evidence="1 2">
    <name type="scientific">Mycolicibacterium hassiacum (strain DSM 44199 / CIP 105218 / JCM 12690 / 3849)</name>
    <name type="common">Mycobacterium hassiacum</name>
    <dbReference type="NCBI Taxonomy" id="1122247"/>
    <lineage>
        <taxon>Bacteria</taxon>
        <taxon>Bacillati</taxon>
        <taxon>Actinomycetota</taxon>
        <taxon>Actinomycetes</taxon>
        <taxon>Mycobacteriales</taxon>
        <taxon>Mycobacteriaceae</taxon>
        <taxon>Mycolicibacterium</taxon>
    </lineage>
</organism>
<evidence type="ECO:0000313" key="1">
    <source>
        <dbReference type="EMBL" id="EKF24773.1"/>
    </source>
</evidence>
<proteinExistence type="predicted"/>
<evidence type="ECO:0000313" key="2">
    <source>
        <dbReference type="Proteomes" id="UP000006265"/>
    </source>
</evidence>
<gene>
    <name evidence="1" type="ORF">C731_1212</name>
</gene>
<keyword evidence="2" id="KW-1185">Reference proteome</keyword>
<accession>K5B938</accession>
<dbReference type="Proteomes" id="UP000006265">
    <property type="component" value="Unassembled WGS sequence"/>
</dbReference>
<dbReference type="AlphaFoldDB" id="K5B938"/>
<name>K5B938_MYCHD</name>
<comment type="caution">
    <text evidence="1">The sequence shown here is derived from an EMBL/GenBank/DDBJ whole genome shotgun (WGS) entry which is preliminary data.</text>
</comment>
<reference evidence="1 2" key="1">
    <citation type="journal article" date="2012" name="J. Bacteriol.">
        <title>Genome sequence of Mycobacterium hassiacum DSM 44199, a rare source of heat-stable mycobacterial proteins.</title>
        <authorList>
            <person name="Tiago I."/>
            <person name="Maranha A."/>
            <person name="Mendes V."/>
            <person name="Alarico S."/>
            <person name="Moynihan P.J."/>
            <person name="Clarke A.J."/>
            <person name="Macedo-Ribeiro S."/>
            <person name="Pereira P.J."/>
            <person name="Empadinhas N."/>
        </authorList>
    </citation>
    <scope>NUCLEOTIDE SEQUENCE [LARGE SCALE GENOMIC DNA]</scope>
    <source>
        <strain evidence="2">DSM 44199 / CIP 105218 / JCM 12690 / 3849</strain>
    </source>
</reference>
<protein>
    <submittedName>
        <fullName evidence="1">Uncharacterized protein</fullName>
    </submittedName>
</protein>